<keyword evidence="5" id="KW-0862">Zinc</keyword>
<evidence type="ECO:0000256" key="5">
    <source>
        <dbReference type="ARBA" id="ARBA00022833"/>
    </source>
</evidence>
<keyword evidence="3" id="KW-0645">Protease</keyword>
<proteinExistence type="inferred from homology"/>
<evidence type="ECO:0000259" key="9">
    <source>
        <dbReference type="PROSITE" id="PS52035"/>
    </source>
</evidence>
<keyword evidence="11" id="KW-1185">Reference proteome</keyword>
<comment type="cofactor">
    <cofactor evidence="1">
        <name>Zn(2+)</name>
        <dbReference type="ChEBI" id="CHEBI:29105"/>
    </cofactor>
</comment>
<keyword evidence="6" id="KW-0482">Metalloprotease</keyword>
<gene>
    <name evidence="10" type="ORF">I6E12_01965</name>
</gene>
<dbReference type="InterPro" id="IPR034274">
    <property type="entry name" value="ENP1_M14_CPD"/>
</dbReference>
<comment type="similarity">
    <text evidence="2 7">Belongs to the peptidase M14 family.</text>
</comment>
<dbReference type="InterPro" id="IPR000834">
    <property type="entry name" value="Peptidase_M14"/>
</dbReference>
<evidence type="ECO:0000256" key="3">
    <source>
        <dbReference type="ARBA" id="ARBA00022670"/>
    </source>
</evidence>
<protein>
    <submittedName>
        <fullName evidence="10">M14 family metallocarboxypeptidase</fullName>
    </submittedName>
</protein>
<dbReference type="PANTHER" id="PTHR11705">
    <property type="entry name" value="PROTEASE FAMILY M14 CARBOXYPEPTIDASE A,B"/>
    <property type="match status" value="1"/>
</dbReference>
<keyword evidence="8" id="KW-0732">Signal</keyword>
<evidence type="ECO:0000256" key="6">
    <source>
        <dbReference type="ARBA" id="ARBA00023049"/>
    </source>
</evidence>
<evidence type="ECO:0000256" key="4">
    <source>
        <dbReference type="ARBA" id="ARBA00022801"/>
    </source>
</evidence>
<dbReference type="RefSeq" id="WP_301637403.1">
    <property type="nucleotide sequence ID" value="NZ_JADYTN010000003.1"/>
</dbReference>
<feature type="active site" description="Proton donor/acceptor" evidence="7">
    <location>
        <position position="352"/>
    </location>
</feature>
<evidence type="ECO:0000256" key="1">
    <source>
        <dbReference type="ARBA" id="ARBA00001947"/>
    </source>
</evidence>
<dbReference type="Proteomes" id="UP001200470">
    <property type="component" value="Unassembled WGS sequence"/>
</dbReference>
<dbReference type="SMART" id="SM00631">
    <property type="entry name" value="Zn_pept"/>
    <property type="match status" value="1"/>
</dbReference>
<reference evidence="10 11" key="1">
    <citation type="submission" date="2020-12" db="EMBL/GenBank/DDBJ databases">
        <title>Whole genome sequences of gut porcine anaerobes.</title>
        <authorList>
            <person name="Kubasova T."/>
            <person name="Jahodarova E."/>
            <person name="Rychlik I."/>
        </authorList>
    </citation>
    <scope>NUCLEOTIDE SEQUENCE [LARGE SCALE GENOMIC DNA]</scope>
    <source>
        <strain evidence="10 11">An925</strain>
    </source>
</reference>
<dbReference type="CDD" id="cd06229">
    <property type="entry name" value="M14_Endopeptidase_I"/>
    <property type="match status" value="1"/>
</dbReference>
<evidence type="ECO:0000256" key="7">
    <source>
        <dbReference type="PROSITE-ProRule" id="PRU01379"/>
    </source>
</evidence>
<feature type="chain" id="PRO_5047528470" evidence="8">
    <location>
        <begin position="26"/>
        <end position="386"/>
    </location>
</feature>
<dbReference type="Pfam" id="PF00246">
    <property type="entry name" value="Peptidase_M14"/>
    <property type="match status" value="1"/>
</dbReference>
<accession>A0ABS9CCQ3</accession>
<dbReference type="Gene3D" id="3.40.630.10">
    <property type="entry name" value="Zn peptidases"/>
    <property type="match status" value="1"/>
</dbReference>
<sequence length="386" mass="44134">MKQRYHRFGILTCLLLFLLTGNIVAQTNEENQQTYTKLMKQKNYGDAIRLMDKVLKDKESKTAENYYKRAAAYAAIDTDHQHYTFSEMLTDLDSIAKRYPDFVSYELDSATTLLGHRLPVVTLGNRSARHHIMVQATMHAREYMATQLTMALLEHYAQMCYQDICEYKGQRISNLLQQVCFVIIPMVNPDGVEIAQNGSNGQLTDEVKQWVRQTEDNGTSHTKIKANANGVDINRNFGNGFNNPFTSSRKTHRSFNFYSGLLPYSEPESQLMLRVSQRYDYDLFLNYHTSGNIIYYGCQNAKKYVNKLAHDYAKLIHCHTNYPLYGPDSAPAGGTWADDVEIIYQCPSVTVELGTTNPVPISEFPTIFEKHKNVWADLAIEVLDNP</sequence>
<dbReference type="PROSITE" id="PS52035">
    <property type="entry name" value="PEPTIDASE_M14"/>
    <property type="match status" value="1"/>
</dbReference>
<dbReference type="SUPFAM" id="SSF53187">
    <property type="entry name" value="Zn-dependent exopeptidases"/>
    <property type="match status" value="1"/>
</dbReference>
<evidence type="ECO:0000313" key="10">
    <source>
        <dbReference type="EMBL" id="MCF2562884.1"/>
    </source>
</evidence>
<dbReference type="EMBL" id="JADYTN010000003">
    <property type="protein sequence ID" value="MCF2562884.1"/>
    <property type="molecule type" value="Genomic_DNA"/>
</dbReference>
<evidence type="ECO:0000256" key="2">
    <source>
        <dbReference type="ARBA" id="ARBA00005988"/>
    </source>
</evidence>
<evidence type="ECO:0000313" key="11">
    <source>
        <dbReference type="Proteomes" id="UP001200470"/>
    </source>
</evidence>
<dbReference type="PANTHER" id="PTHR11705:SF143">
    <property type="entry name" value="SLL0236 PROTEIN"/>
    <property type="match status" value="1"/>
</dbReference>
<organism evidence="10 11">
    <name type="scientific">Xylanibacter brevis</name>
    <dbReference type="NCBI Taxonomy" id="83231"/>
    <lineage>
        <taxon>Bacteria</taxon>
        <taxon>Pseudomonadati</taxon>
        <taxon>Bacteroidota</taxon>
        <taxon>Bacteroidia</taxon>
        <taxon>Bacteroidales</taxon>
        <taxon>Prevotellaceae</taxon>
        <taxon>Xylanibacter</taxon>
    </lineage>
</organism>
<name>A0ABS9CCQ3_9BACT</name>
<keyword evidence="4" id="KW-0378">Hydrolase</keyword>
<comment type="caution">
    <text evidence="10">The sequence shown here is derived from an EMBL/GenBank/DDBJ whole genome shotgun (WGS) entry which is preliminary data.</text>
</comment>
<feature type="domain" description="Peptidase M14" evidence="9">
    <location>
        <begin position="81"/>
        <end position="382"/>
    </location>
</feature>
<evidence type="ECO:0000256" key="8">
    <source>
        <dbReference type="SAM" id="SignalP"/>
    </source>
</evidence>
<feature type="signal peptide" evidence="8">
    <location>
        <begin position="1"/>
        <end position="25"/>
    </location>
</feature>